<evidence type="ECO:0000313" key="8">
    <source>
        <dbReference type="Proteomes" id="UP000193200"/>
    </source>
</evidence>
<protein>
    <submittedName>
        <fullName evidence="7">Anthranilate 3-monooxygenase oxygenase component</fullName>
        <ecNumber evidence="7">1.14.14.8</ecNumber>
    </submittedName>
</protein>
<dbReference type="InterPro" id="IPR004925">
    <property type="entry name" value="HpaB/PvcC/4-BUDH"/>
</dbReference>
<feature type="region of interest" description="Disordered" evidence="4">
    <location>
        <begin position="142"/>
        <end position="165"/>
    </location>
</feature>
<dbReference type="Gene3D" id="1.10.3140.10">
    <property type="entry name" value="4-hydroxybutyryl-coa dehydratase, domain 1"/>
    <property type="match status" value="1"/>
</dbReference>
<keyword evidence="7" id="KW-0503">Monooxygenase</keyword>
<evidence type="ECO:0000256" key="1">
    <source>
        <dbReference type="ARBA" id="ARBA00022630"/>
    </source>
</evidence>
<dbReference type="EMBL" id="FWFR01000002">
    <property type="protein sequence ID" value="SLN64440.1"/>
    <property type="molecule type" value="Genomic_DNA"/>
</dbReference>
<dbReference type="RefSeq" id="WP_085884236.1">
    <property type="nucleotide sequence ID" value="NZ_FWFR01000002.1"/>
</dbReference>
<dbReference type="InterPro" id="IPR036250">
    <property type="entry name" value="AcylCo_DH-like_C"/>
</dbReference>
<evidence type="ECO:0000256" key="4">
    <source>
        <dbReference type="SAM" id="MobiDB-lite"/>
    </source>
</evidence>
<keyword evidence="3 7" id="KW-0560">Oxidoreductase</keyword>
<dbReference type="SUPFAM" id="SSF56645">
    <property type="entry name" value="Acyl-CoA dehydrogenase NM domain-like"/>
    <property type="match status" value="1"/>
</dbReference>
<name>A0A1Y5TI39_9PROT</name>
<reference evidence="7 8" key="1">
    <citation type="submission" date="2017-03" db="EMBL/GenBank/DDBJ databases">
        <authorList>
            <person name="Afonso C.L."/>
            <person name="Miller P.J."/>
            <person name="Scott M.A."/>
            <person name="Spackman E."/>
            <person name="Goraichik I."/>
            <person name="Dimitrov K.M."/>
            <person name="Suarez D.L."/>
            <person name="Swayne D.E."/>
        </authorList>
    </citation>
    <scope>NUCLEOTIDE SEQUENCE [LARGE SCALE GENOMIC DNA]</scope>
    <source>
        <strain evidence="7 8">CECT 7691</strain>
    </source>
</reference>
<organism evidence="7 8">
    <name type="scientific">Oceanibacterium hippocampi</name>
    <dbReference type="NCBI Taxonomy" id="745714"/>
    <lineage>
        <taxon>Bacteria</taxon>
        <taxon>Pseudomonadati</taxon>
        <taxon>Pseudomonadota</taxon>
        <taxon>Alphaproteobacteria</taxon>
        <taxon>Sneathiellales</taxon>
        <taxon>Sneathiellaceae</taxon>
        <taxon>Oceanibacterium</taxon>
    </lineage>
</organism>
<dbReference type="InParanoid" id="A0A1Y5TI39"/>
<keyword evidence="8" id="KW-1185">Reference proteome</keyword>
<sequence length="485" mass="54682">MIRTGEEYRESIRDGREVWIGGERVKDVTSHPAFKPIVDVRARIYDMAHDEQHQDVMSYVEEETNSRNAIGLRLPHERQDWEDKRVAVDTVMKDIGGVVIRVGDETIGEVWSLYDGKEVLDAVDPQFTRNIEKHISRALRADPFHVSGNTDPKGDRSKRPQDQDPDMLLHVVKETDAGIVVRGAKYETAAAYANQAFVKPTIANWGDDALSDYAVGFIMDLGAKGLRHICRSGFAGRGTAKDYPLANRFDEIDALVIFDNVLIPWEDVLFYRHTKAATFIRSTLHRYSAFPFVQRVLTLADMMIGTALHNVRQTGLDKQQAVREKLATLACWRETINAHLTASIALAEKSPAGLLMPNQSLLYTGRVQAISKLPEMMHLARELCGGQICLTPDSSAFDDPELAPWLAKYYSVNENWVAEDRRKLLAYARDLLNSDYAGHRLTFELFAQSPPFAHLNAVYNNFDFSGPLDFVRRSADLSDRVMGVK</sequence>
<dbReference type="Pfam" id="PF11794">
    <property type="entry name" value="HpaB_N"/>
    <property type="match status" value="1"/>
</dbReference>
<accession>A0A1Y5TI39</accession>
<dbReference type="PIRSF" id="PIRSF000331">
    <property type="entry name" value="HpaA_HpaB"/>
    <property type="match status" value="1"/>
</dbReference>
<dbReference type="Gene3D" id="1.20.140.10">
    <property type="entry name" value="Butyryl-CoA Dehydrogenase, subunit A, domain 3"/>
    <property type="match status" value="1"/>
</dbReference>
<feature type="domain" description="HpaB/PvcC/4-BUDH C-terminal" evidence="5">
    <location>
        <begin position="279"/>
        <end position="475"/>
    </location>
</feature>
<dbReference type="Proteomes" id="UP000193200">
    <property type="component" value="Unassembled WGS sequence"/>
</dbReference>
<dbReference type="Pfam" id="PF03241">
    <property type="entry name" value="HpaB"/>
    <property type="match status" value="1"/>
</dbReference>
<gene>
    <name evidence="7" type="primary">hpaH</name>
    <name evidence="7" type="ORF">OCH7691_02918</name>
</gene>
<dbReference type="InterPro" id="IPR024674">
    <property type="entry name" value="HpaB/PvcC/4-BUDH_N"/>
</dbReference>
<evidence type="ECO:0000259" key="5">
    <source>
        <dbReference type="Pfam" id="PF03241"/>
    </source>
</evidence>
<evidence type="ECO:0000259" key="6">
    <source>
        <dbReference type="Pfam" id="PF11794"/>
    </source>
</evidence>
<evidence type="ECO:0000256" key="2">
    <source>
        <dbReference type="ARBA" id="ARBA00022827"/>
    </source>
</evidence>
<dbReference type="SUPFAM" id="SSF47203">
    <property type="entry name" value="Acyl-CoA dehydrogenase C-terminal domain-like"/>
    <property type="match status" value="1"/>
</dbReference>
<dbReference type="InterPro" id="IPR024719">
    <property type="entry name" value="HpaB/PvcC/4-BUDH_C"/>
</dbReference>
<feature type="domain" description="HpaB/PvcC/4-BUDH N-terminal" evidence="6">
    <location>
        <begin position="4"/>
        <end position="269"/>
    </location>
</feature>
<dbReference type="InterPro" id="IPR046373">
    <property type="entry name" value="Acyl-CoA_Oxase/DH_mid-dom_sf"/>
</dbReference>
<keyword evidence="2" id="KW-0274">FAD</keyword>
<evidence type="ECO:0000256" key="3">
    <source>
        <dbReference type="ARBA" id="ARBA00023002"/>
    </source>
</evidence>
<evidence type="ECO:0000313" key="7">
    <source>
        <dbReference type="EMBL" id="SLN64440.1"/>
    </source>
</evidence>
<feature type="compositionally biased region" description="Basic and acidic residues" evidence="4">
    <location>
        <begin position="152"/>
        <end position="162"/>
    </location>
</feature>
<dbReference type="OrthoDB" id="7233724at2"/>
<proteinExistence type="predicted"/>
<dbReference type="GO" id="GO:0004497">
    <property type="term" value="F:monooxygenase activity"/>
    <property type="evidence" value="ECO:0007669"/>
    <property type="project" value="UniProtKB-KW"/>
</dbReference>
<dbReference type="Gene3D" id="2.40.110.10">
    <property type="entry name" value="Butyryl-CoA Dehydrogenase, subunit A, domain 2"/>
    <property type="match status" value="1"/>
</dbReference>
<dbReference type="InterPro" id="IPR009100">
    <property type="entry name" value="AcylCoA_DH/oxidase_NM_dom_sf"/>
</dbReference>
<dbReference type="GO" id="GO:0016627">
    <property type="term" value="F:oxidoreductase activity, acting on the CH-CH group of donors"/>
    <property type="evidence" value="ECO:0007669"/>
    <property type="project" value="InterPro"/>
</dbReference>
<dbReference type="PANTHER" id="PTHR36117:SF3">
    <property type="entry name" value="4-HYDROXYPHENYLACETATE 3-MONOOXYGENASE-RELATED"/>
    <property type="match status" value="1"/>
</dbReference>
<dbReference type="AlphaFoldDB" id="A0A1Y5TI39"/>
<keyword evidence="1" id="KW-0285">Flavoprotein</keyword>
<dbReference type="EC" id="1.14.14.8" evidence="7"/>
<dbReference type="PANTHER" id="PTHR36117">
    <property type="entry name" value="4-HYDROXYPHENYLACETATE 3-MONOOXYGENASE-RELATED"/>
    <property type="match status" value="1"/>
</dbReference>